<comment type="similarity">
    <text evidence="3">Belongs to the proteasome inhibitor PI31 family.</text>
</comment>
<keyword evidence="6" id="KW-0597">Phosphoprotein</keyword>
<feature type="compositionally biased region" description="Low complexity" evidence="11">
    <location>
        <begin position="247"/>
        <end position="257"/>
    </location>
</feature>
<dbReference type="Gene3D" id="3.40.1000.30">
    <property type="match status" value="1"/>
</dbReference>
<comment type="subcellular location">
    <subcellularLocation>
        <location evidence="2">Cytoplasm</location>
    </subcellularLocation>
    <subcellularLocation>
        <location evidence="1">Endoplasmic reticulum</location>
    </subcellularLocation>
</comment>
<dbReference type="Proteomes" id="UP000326396">
    <property type="component" value="Linkage Group LG7"/>
</dbReference>
<gene>
    <name evidence="14" type="ORF">E3N88_36264</name>
</gene>
<dbReference type="InterPro" id="IPR021625">
    <property type="entry name" value="PI31_Prot_N"/>
</dbReference>
<dbReference type="Pfam" id="PF08577">
    <property type="entry name" value="PI31_Prot_C"/>
    <property type="match status" value="1"/>
</dbReference>
<dbReference type="OrthoDB" id="68090at2759"/>
<dbReference type="AlphaFoldDB" id="A0A5N6M377"/>
<feature type="domain" description="PI31 proteasome regulator C-terminal" evidence="12">
    <location>
        <begin position="298"/>
        <end position="360"/>
    </location>
</feature>
<name>A0A5N6M377_9ASTR</name>
<dbReference type="EMBL" id="SZYD01000017">
    <property type="protein sequence ID" value="KAD3068384.1"/>
    <property type="molecule type" value="Genomic_DNA"/>
</dbReference>
<evidence type="ECO:0000259" key="12">
    <source>
        <dbReference type="Pfam" id="PF08577"/>
    </source>
</evidence>
<evidence type="ECO:0000256" key="11">
    <source>
        <dbReference type="SAM" id="MobiDB-lite"/>
    </source>
</evidence>
<dbReference type="GO" id="GO:0005783">
    <property type="term" value="C:endoplasmic reticulum"/>
    <property type="evidence" value="ECO:0007669"/>
    <property type="project" value="UniProtKB-SubCell"/>
</dbReference>
<sequence length="396" mass="43255">MVVDGGGLAIDRWENLDVRNRRVGSGRMWVEKESVDGVRVWRTGIDIVVWAVRGERWCFRDEAKNARFCQDFVWYHAVPDHSVKTEDFVFDQTMATEQSVLALIRASRPNFRNSADKIAFVIHAIFLAEGFNLNATGAPAFTDDALAAPFSDEAGIEGWNEVEDNYAFVYSSPKDGSKKVLVKCLVMNNQLFIDSLASGSSNPVHLEINIDDFARESDATAYSSQFKNLGKLVDCINKEVVSKLNGSSTASSSNTTSSERKIEDIDRDQSRGGPFGLEDPHDLYHPSGVVMPPVYPGIGGGDLYPHPPAGMYPTRGGLGDGGMLVGPNDPRFFGGVGGGRMGFPGQPGVPPGARFDPFGPPDVPGFEPNRFTRNPRRPPGSTHPDLEHFNNGSDFI</sequence>
<feature type="region of interest" description="Disordered" evidence="11">
    <location>
        <begin position="356"/>
        <end position="396"/>
    </location>
</feature>
<evidence type="ECO:0000256" key="10">
    <source>
        <dbReference type="ARBA" id="ARBA00024805"/>
    </source>
</evidence>
<keyword evidence="7" id="KW-0256">Endoplasmic reticulum</keyword>
<feature type="domain" description="PI31 proteasome regulator N-terminal" evidence="13">
    <location>
        <begin position="108"/>
        <end position="246"/>
    </location>
</feature>
<evidence type="ECO:0000313" key="15">
    <source>
        <dbReference type="Proteomes" id="UP000326396"/>
    </source>
</evidence>
<evidence type="ECO:0000313" key="14">
    <source>
        <dbReference type="EMBL" id="KAD3068384.1"/>
    </source>
</evidence>
<dbReference type="GO" id="GO:0000502">
    <property type="term" value="C:proteasome complex"/>
    <property type="evidence" value="ECO:0007669"/>
    <property type="project" value="UniProtKB-KW"/>
</dbReference>
<organism evidence="14 15">
    <name type="scientific">Mikania micrantha</name>
    <name type="common">bitter vine</name>
    <dbReference type="NCBI Taxonomy" id="192012"/>
    <lineage>
        <taxon>Eukaryota</taxon>
        <taxon>Viridiplantae</taxon>
        <taxon>Streptophyta</taxon>
        <taxon>Embryophyta</taxon>
        <taxon>Tracheophyta</taxon>
        <taxon>Spermatophyta</taxon>
        <taxon>Magnoliopsida</taxon>
        <taxon>eudicotyledons</taxon>
        <taxon>Gunneridae</taxon>
        <taxon>Pentapetalae</taxon>
        <taxon>asterids</taxon>
        <taxon>campanulids</taxon>
        <taxon>Asterales</taxon>
        <taxon>Asteraceae</taxon>
        <taxon>Asteroideae</taxon>
        <taxon>Heliantheae alliance</taxon>
        <taxon>Eupatorieae</taxon>
        <taxon>Mikania</taxon>
    </lineage>
</organism>
<evidence type="ECO:0000259" key="13">
    <source>
        <dbReference type="Pfam" id="PF11566"/>
    </source>
</evidence>
<keyword evidence="4" id="KW-0488">Methylation</keyword>
<evidence type="ECO:0000256" key="2">
    <source>
        <dbReference type="ARBA" id="ARBA00004496"/>
    </source>
</evidence>
<dbReference type="PANTHER" id="PTHR13266">
    <property type="entry name" value="PROTEASOME INHIBITOR"/>
    <property type="match status" value="1"/>
</dbReference>
<protein>
    <submittedName>
        <fullName evidence="14">Uncharacterized protein</fullName>
    </submittedName>
</protein>
<feature type="compositionally biased region" description="Basic and acidic residues" evidence="11">
    <location>
        <begin position="258"/>
        <end position="270"/>
    </location>
</feature>
<evidence type="ECO:0000256" key="1">
    <source>
        <dbReference type="ARBA" id="ARBA00004240"/>
    </source>
</evidence>
<feature type="region of interest" description="Disordered" evidence="11">
    <location>
        <begin position="244"/>
        <end position="283"/>
    </location>
</feature>
<reference evidence="14 15" key="1">
    <citation type="submission" date="2019-05" db="EMBL/GenBank/DDBJ databases">
        <title>Mikania micrantha, genome provides insights into the molecular mechanism of rapid growth.</title>
        <authorList>
            <person name="Liu B."/>
        </authorList>
    </citation>
    <scope>NUCLEOTIDE SEQUENCE [LARGE SCALE GENOMIC DNA]</scope>
    <source>
        <strain evidence="14">NLD-2019</strain>
        <tissue evidence="14">Leaf</tissue>
    </source>
</reference>
<accession>A0A5N6M377</accession>
<dbReference type="GO" id="GO:0070628">
    <property type="term" value="F:proteasome binding"/>
    <property type="evidence" value="ECO:0007669"/>
    <property type="project" value="InterPro"/>
</dbReference>
<comment type="function">
    <text evidence="10">Plays an important role in control of proteasome function. Inhibits the hydrolysis of protein and peptide substrates by the 20S proteasome. Also inhibits the activation of the proteasome by the proteasome regulatory proteins PA700 and PA28.</text>
</comment>
<comment type="caution">
    <text evidence="14">The sequence shown here is derived from an EMBL/GenBank/DDBJ whole genome shotgun (WGS) entry which is preliminary data.</text>
</comment>
<keyword evidence="15" id="KW-1185">Reference proteome</keyword>
<dbReference type="InterPro" id="IPR013886">
    <property type="entry name" value="PI31_Prot_C"/>
</dbReference>
<evidence type="ECO:0000256" key="4">
    <source>
        <dbReference type="ARBA" id="ARBA00022481"/>
    </source>
</evidence>
<evidence type="ECO:0000256" key="3">
    <source>
        <dbReference type="ARBA" id="ARBA00006405"/>
    </source>
</evidence>
<dbReference type="InterPro" id="IPR045128">
    <property type="entry name" value="PI31-like"/>
</dbReference>
<keyword evidence="8" id="KW-0647">Proteasome</keyword>
<keyword evidence="5" id="KW-0963">Cytoplasm</keyword>
<keyword evidence="9" id="KW-0007">Acetylation</keyword>
<evidence type="ECO:0000256" key="8">
    <source>
        <dbReference type="ARBA" id="ARBA00022942"/>
    </source>
</evidence>
<evidence type="ECO:0000256" key="6">
    <source>
        <dbReference type="ARBA" id="ARBA00022553"/>
    </source>
</evidence>
<evidence type="ECO:0000256" key="5">
    <source>
        <dbReference type="ARBA" id="ARBA00022490"/>
    </source>
</evidence>
<dbReference type="Pfam" id="PF11566">
    <property type="entry name" value="PI31_Prot_N"/>
    <property type="match status" value="1"/>
</dbReference>
<evidence type="ECO:0000256" key="9">
    <source>
        <dbReference type="ARBA" id="ARBA00022990"/>
    </source>
</evidence>
<dbReference type="GO" id="GO:0004866">
    <property type="term" value="F:endopeptidase inhibitor activity"/>
    <property type="evidence" value="ECO:0007669"/>
    <property type="project" value="InterPro"/>
</dbReference>
<evidence type="ECO:0000256" key="7">
    <source>
        <dbReference type="ARBA" id="ARBA00022824"/>
    </source>
</evidence>
<dbReference type="PANTHER" id="PTHR13266:SF1">
    <property type="entry name" value="PROTEASOME INHIBITOR PI31 SUBUNIT"/>
    <property type="match status" value="1"/>
</dbReference>
<dbReference type="GO" id="GO:0043161">
    <property type="term" value="P:proteasome-mediated ubiquitin-dependent protein catabolic process"/>
    <property type="evidence" value="ECO:0007669"/>
    <property type="project" value="InterPro"/>
</dbReference>
<proteinExistence type="inferred from homology"/>